<feature type="compositionally biased region" description="Basic and acidic residues" evidence="1">
    <location>
        <begin position="115"/>
        <end position="136"/>
    </location>
</feature>
<evidence type="ECO:0000313" key="2">
    <source>
        <dbReference type="EMBL" id="KNX35836.1"/>
    </source>
</evidence>
<gene>
    <name evidence="2" type="ORF">VV01_21335</name>
</gene>
<keyword evidence="3" id="KW-1185">Reference proteome</keyword>
<feature type="compositionally biased region" description="Basic residues" evidence="1">
    <location>
        <begin position="137"/>
        <end position="148"/>
    </location>
</feature>
<proteinExistence type="predicted"/>
<reference evidence="3" key="1">
    <citation type="submission" date="2015-03" db="EMBL/GenBank/DDBJ databases">
        <title>Luteipulveratus halotolerans sp. nov., a novel actinobacterium (Dermacoccaceae) from Sarawak, Malaysia.</title>
        <authorList>
            <person name="Juboi H."/>
            <person name="Basik A."/>
            <person name="Shamsul S.S."/>
            <person name="Arnold P."/>
            <person name="Schmitt E.K."/>
            <person name="Sanglier J.-J."/>
            <person name="Yeo T."/>
        </authorList>
    </citation>
    <scope>NUCLEOTIDE SEQUENCE [LARGE SCALE GENOMIC DNA]</scope>
    <source>
        <strain evidence="3">C296001</strain>
    </source>
</reference>
<dbReference type="SUPFAM" id="SSF52540">
    <property type="entry name" value="P-loop containing nucleoside triphosphate hydrolases"/>
    <property type="match status" value="1"/>
</dbReference>
<organism evidence="2 3">
    <name type="scientific">Luteipulveratus halotolerans</name>
    <dbReference type="NCBI Taxonomy" id="1631356"/>
    <lineage>
        <taxon>Bacteria</taxon>
        <taxon>Bacillati</taxon>
        <taxon>Actinomycetota</taxon>
        <taxon>Actinomycetes</taxon>
        <taxon>Micrococcales</taxon>
        <taxon>Dermacoccaceae</taxon>
        <taxon>Luteipulveratus</taxon>
    </lineage>
</organism>
<feature type="region of interest" description="Disordered" evidence="1">
    <location>
        <begin position="115"/>
        <end position="155"/>
    </location>
</feature>
<dbReference type="InterPro" id="IPR027417">
    <property type="entry name" value="P-loop_NTPase"/>
</dbReference>
<dbReference type="EMBL" id="LAIR01000003">
    <property type="protein sequence ID" value="KNX35836.1"/>
    <property type="molecule type" value="Genomic_DNA"/>
</dbReference>
<evidence type="ECO:0000256" key="1">
    <source>
        <dbReference type="SAM" id="MobiDB-lite"/>
    </source>
</evidence>
<accession>A0A0L6CD67</accession>
<dbReference type="Gene3D" id="3.40.50.300">
    <property type="entry name" value="P-loop containing nucleotide triphosphate hydrolases"/>
    <property type="match status" value="1"/>
</dbReference>
<sequence length="155" mass="16708">MTVTMPSLKEVQGIAPFMSTVQDTAEELELDIRLDAIIPCAVPPANAGRVYSEALAWLDDNYGELLTPTVRRTALVAEAASNGVPVTAYVPHEDVSDDCRKVLADLQDGECCERRTAARKAGHPDHGQHQPADPRGHGRHAAARRPRLHAGATGR</sequence>
<evidence type="ECO:0000313" key="3">
    <source>
        <dbReference type="Proteomes" id="UP000037397"/>
    </source>
</evidence>
<dbReference type="Proteomes" id="UP000037397">
    <property type="component" value="Unassembled WGS sequence"/>
</dbReference>
<dbReference type="AlphaFoldDB" id="A0A0L6CD67"/>
<protein>
    <submittedName>
        <fullName evidence="2">Uncharacterized protein</fullName>
    </submittedName>
</protein>
<comment type="caution">
    <text evidence="2">The sequence shown here is derived from an EMBL/GenBank/DDBJ whole genome shotgun (WGS) entry which is preliminary data.</text>
</comment>
<dbReference type="STRING" id="1631356.VV01_21335"/>
<name>A0A0L6CD67_9MICO</name>